<keyword evidence="1" id="KW-0732">Signal</keyword>
<comment type="caution">
    <text evidence="3">The sequence shown here is derived from an EMBL/GenBank/DDBJ whole genome shotgun (WGS) entry which is preliminary data.</text>
</comment>
<feature type="domain" description="Outer membrane protein beta-barrel" evidence="2">
    <location>
        <begin position="22"/>
        <end position="194"/>
    </location>
</feature>
<accession>L1NDF8</accession>
<dbReference type="STRING" id="1127696.HMPREF9134_00927"/>
<dbReference type="HOGENOM" id="CLU_082049_2_0_10"/>
<dbReference type="SUPFAM" id="SSF56925">
    <property type="entry name" value="OMPA-like"/>
    <property type="match status" value="1"/>
</dbReference>
<evidence type="ECO:0000313" key="4">
    <source>
        <dbReference type="Proteomes" id="UP000010408"/>
    </source>
</evidence>
<dbReference type="PATRIC" id="fig|1127696.3.peg.841"/>
<organism evidence="3 4">
    <name type="scientific">Porphyromonas catoniae F0037</name>
    <dbReference type="NCBI Taxonomy" id="1127696"/>
    <lineage>
        <taxon>Bacteria</taxon>
        <taxon>Pseudomonadati</taxon>
        <taxon>Bacteroidota</taxon>
        <taxon>Bacteroidia</taxon>
        <taxon>Bacteroidales</taxon>
        <taxon>Porphyromonadaceae</taxon>
        <taxon>Porphyromonas</taxon>
    </lineage>
</organism>
<dbReference type="AlphaFoldDB" id="L1NDF8"/>
<protein>
    <recommendedName>
        <fullName evidence="2">Outer membrane protein beta-barrel domain-containing protein</fullName>
    </recommendedName>
</protein>
<name>L1NDF8_9PORP</name>
<dbReference type="InterPro" id="IPR025665">
    <property type="entry name" value="Beta-barrel_OMP_2"/>
</dbReference>
<reference evidence="3 4" key="1">
    <citation type="submission" date="2012-05" db="EMBL/GenBank/DDBJ databases">
        <authorList>
            <person name="Weinstock G."/>
            <person name="Sodergren E."/>
            <person name="Lobos E.A."/>
            <person name="Fulton L."/>
            <person name="Fulton R."/>
            <person name="Courtney L."/>
            <person name="Fronick C."/>
            <person name="O'Laughlin M."/>
            <person name="Godfrey J."/>
            <person name="Wilson R.M."/>
            <person name="Miner T."/>
            <person name="Farmer C."/>
            <person name="Delehaunty K."/>
            <person name="Cordes M."/>
            <person name="Minx P."/>
            <person name="Tomlinson C."/>
            <person name="Chen J."/>
            <person name="Wollam A."/>
            <person name="Pepin K.H."/>
            <person name="Bhonagiri V."/>
            <person name="Zhang X."/>
            <person name="Suruliraj S."/>
            <person name="Warren W."/>
            <person name="Mitreva M."/>
            <person name="Mardis E.R."/>
            <person name="Wilson R.K."/>
        </authorList>
    </citation>
    <scope>NUCLEOTIDE SEQUENCE [LARGE SCALE GENOMIC DNA]</scope>
    <source>
        <strain evidence="3 4">F0037</strain>
    </source>
</reference>
<dbReference type="InterPro" id="IPR011250">
    <property type="entry name" value="OMP/PagP_B-barrel"/>
</dbReference>
<feature type="signal peptide" evidence="1">
    <location>
        <begin position="1"/>
        <end position="22"/>
    </location>
</feature>
<evidence type="ECO:0000313" key="3">
    <source>
        <dbReference type="EMBL" id="EKY01549.1"/>
    </source>
</evidence>
<gene>
    <name evidence="3" type="ORF">HMPREF9134_00927</name>
</gene>
<dbReference type="Pfam" id="PF13568">
    <property type="entry name" value="OMP_b-brl_2"/>
    <property type="match status" value="1"/>
</dbReference>
<dbReference type="EMBL" id="AMEQ01000025">
    <property type="protein sequence ID" value="EKY01549.1"/>
    <property type="molecule type" value="Genomic_DNA"/>
</dbReference>
<dbReference type="eggNOG" id="COG3637">
    <property type="taxonomic scope" value="Bacteria"/>
</dbReference>
<dbReference type="RefSeq" id="WP_005469359.1">
    <property type="nucleotide sequence ID" value="NZ_KB291046.1"/>
</dbReference>
<feature type="chain" id="PRO_5003954306" description="Outer membrane protein beta-barrel domain-containing protein" evidence="1">
    <location>
        <begin position="23"/>
        <end position="221"/>
    </location>
</feature>
<sequence length="221" mass="24612">MTTFRVIRSTLLFLLCPLLAQAQQVEPFHQALSIGVHGGVLASRFSFVPSVSQRIHIGNMAGLKIRYDVERGASLQLEANYLTSGWREKYDAAGTSYTRDITYIETPLLAHFYLGRPSARIFVNAGPFIGYALSETSSVSGEANMSEKDLARHALGIKSKFFWGLGGGPGLSFGLGAHHRLELEGRFVYGFGNIWRTERTEPYVQSSEIRFGGFLSYLFRF</sequence>
<dbReference type="Proteomes" id="UP000010408">
    <property type="component" value="Unassembled WGS sequence"/>
</dbReference>
<proteinExistence type="predicted"/>
<evidence type="ECO:0000259" key="2">
    <source>
        <dbReference type="Pfam" id="PF13568"/>
    </source>
</evidence>
<evidence type="ECO:0000256" key="1">
    <source>
        <dbReference type="SAM" id="SignalP"/>
    </source>
</evidence>